<dbReference type="EMBL" id="JAMZIH010000004">
    <property type="protein sequence ID" value="KAJ1680368.1"/>
    <property type="molecule type" value="Genomic_DNA"/>
</dbReference>
<organism evidence="1 2">
    <name type="scientific">Spiromyces aspiralis</name>
    <dbReference type="NCBI Taxonomy" id="68401"/>
    <lineage>
        <taxon>Eukaryota</taxon>
        <taxon>Fungi</taxon>
        <taxon>Fungi incertae sedis</taxon>
        <taxon>Zoopagomycota</taxon>
        <taxon>Kickxellomycotina</taxon>
        <taxon>Kickxellomycetes</taxon>
        <taxon>Kickxellales</taxon>
        <taxon>Kickxellaceae</taxon>
        <taxon>Spiromyces</taxon>
    </lineage>
</organism>
<keyword evidence="2" id="KW-1185">Reference proteome</keyword>
<protein>
    <submittedName>
        <fullName evidence="1">Uncharacterized protein</fullName>
    </submittedName>
</protein>
<sequence length="247" mass="26721">MPPITSSIHGPGPAGLSRYILPGIQQPFGGVMSRRGSHPASMYVANSGHSGSALAAAIAAARQAAAGPAGYSMTDQSARPTLRPAATDIRDHGNQDRFGPENEDTADVQPRRFEARMEFELNLNLNAMWSILWLLIRMALFVAIFAQDASWERLALLAALAIGFFLLRTRRVPGLLRGVGADNGRAARRQQPIPGATLGNNPNNNNNDNNEPQPPLTIWHKVRTFFVALISTLVPGEPFTVPVNENE</sequence>
<dbReference type="Proteomes" id="UP001145114">
    <property type="component" value="Unassembled WGS sequence"/>
</dbReference>
<comment type="caution">
    <text evidence="1">The sequence shown here is derived from an EMBL/GenBank/DDBJ whole genome shotgun (WGS) entry which is preliminary data.</text>
</comment>
<evidence type="ECO:0000313" key="1">
    <source>
        <dbReference type="EMBL" id="KAJ1680368.1"/>
    </source>
</evidence>
<accession>A0ACC1HUX2</accession>
<reference evidence="1" key="1">
    <citation type="submission" date="2022-06" db="EMBL/GenBank/DDBJ databases">
        <title>Phylogenomic reconstructions and comparative analyses of Kickxellomycotina fungi.</title>
        <authorList>
            <person name="Reynolds N.K."/>
            <person name="Stajich J.E."/>
            <person name="Barry K."/>
            <person name="Grigoriev I.V."/>
            <person name="Crous P."/>
            <person name="Smith M.E."/>
        </authorList>
    </citation>
    <scope>NUCLEOTIDE SEQUENCE</scope>
    <source>
        <strain evidence="1">RSA 2271</strain>
    </source>
</reference>
<gene>
    <name evidence="1" type="ORF">EV182_000150</name>
</gene>
<proteinExistence type="predicted"/>
<name>A0ACC1HUX2_9FUNG</name>
<evidence type="ECO:0000313" key="2">
    <source>
        <dbReference type="Proteomes" id="UP001145114"/>
    </source>
</evidence>